<feature type="transmembrane region" description="Helical" evidence="1">
    <location>
        <begin position="6"/>
        <end position="23"/>
    </location>
</feature>
<feature type="transmembrane region" description="Helical" evidence="1">
    <location>
        <begin position="72"/>
        <end position="91"/>
    </location>
</feature>
<reference evidence="2 3" key="1">
    <citation type="journal article" date="2016" name="Nat. Commun.">
        <title>Thousands of microbial genomes shed light on interconnected biogeochemical processes in an aquifer system.</title>
        <authorList>
            <person name="Anantharaman K."/>
            <person name="Brown C.T."/>
            <person name="Hug L.A."/>
            <person name="Sharon I."/>
            <person name="Castelle C.J."/>
            <person name="Probst A.J."/>
            <person name="Thomas B.C."/>
            <person name="Singh A."/>
            <person name="Wilkins M.J."/>
            <person name="Karaoz U."/>
            <person name="Brodie E.L."/>
            <person name="Williams K.H."/>
            <person name="Hubbard S.S."/>
            <person name="Banfield J.F."/>
        </authorList>
    </citation>
    <scope>NUCLEOTIDE SEQUENCE [LARGE SCALE GENOMIC DNA]</scope>
</reference>
<dbReference type="EMBL" id="MEUX01000022">
    <property type="protein sequence ID" value="OGC47060.1"/>
    <property type="molecule type" value="Genomic_DNA"/>
</dbReference>
<name>A0A1F4UQI7_UNCKA</name>
<evidence type="ECO:0000313" key="2">
    <source>
        <dbReference type="EMBL" id="OGC47060.1"/>
    </source>
</evidence>
<feature type="transmembrane region" description="Helical" evidence="1">
    <location>
        <begin position="30"/>
        <end position="52"/>
    </location>
</feature>
<keyword evidence="1" id="KW-0472">Membrane</keyword>
<protein>
    <recommendedName>
        <fullName evidence="4">Membrane-bound metal-dependent hydrolase</fullName>
    </recommendedName>
</protein>
<dbReference type="AlphaFoldDB" id="A0A1F4UQI7"/>
<gene>
    <name evidence="2" type="ORF">A2713_01720</name>
</gene>
<accession>A0A1F4UQI7</accession>
<feature type="transmembrane region" description="Helical" evidence="1">
    <location>
        <begin position="103"/>
        <end position="130"/>
    </location>
</feature>
<keyword evidence="1" id="KW-0812">Transmembrane</keyword>
<evidence type="ECO:0000256" key="1">
    <source>
        <dbReference type="SAM" id="Phobius"/>
    </source>
</evidence>
<comment type="caution">
    <text evidence="2">The sequence shown here is derived from an EMBL/GenBank/DDBJ whole genome shotgun (WGS) entry which is preliminary data.</text>
</comment>
<organism evidence="2 3">
    <name type="scientific">candidate division WWE3 bacterium RIFCSPHIGHO2_01_FULL_35_17</name>
    <dbReference type="NCBI Taxonomy" id="1802614"/>
    <lineage>
        <taxon>Bacteria</taxon>
        <taxon>Katanobacteria</taxon>
    </lineage>
</organism>
<sequence length="145" mass="17153">MYLFLTEATHLTVGLIIGIFLYHRYKNRQLLFLSLFVSIFIDLDHFIDYFLFVDFSRFNLAEFLAVDYVLKANKIYVLFHGWEFVLLFLLLAKKIKKYQPILLTIALAVFGHLLVDQFTNGAIIFSYSFIYRFINDFSYNAFVGN</sequence>
<dbReference type="Proteomes" id="UP000176444">
    <property type="component" value="Unassembled WGS sequence"/>
</dbReference>
<evidence type="ECO:0008006" key="4">
    <source>
        <dbReference type="Google" id="ProtNLM"/>
    </source>
</evidence>
<proteinExistence type="predicted"/>
<keyword evidence="1" id="KW-1133">Transmembrane helix</keyword>
<evidence type="ECO:0000313" key="3">
    <source>
        <dbReference type="Proteomes" id="UP000176444"/>
    </source>
</evidence>